<evidence type="ECO:0000256" key="4">
    <source>
        <dbReference type="SAM" id="MobiDB-lite"/>
    </source>
</evidence>
<dbReference type="PANTHER" id="PTHR15653">
    <property type="entry name" value="STRIATIN"/>
    <property type="match status" value="1"/>
</dbReference>
<evidence type="ECO:0000256" key="2">
    <source>
        <dbReference type="ARBA" id="ARBA00022737"/>
    </source>
</evidence>
<evidence type="ECO:0000313" key="7">
    <source>
        <dbReference type="WBParaSite" id="ECPE_0000857401-mRNA-1"/>
    </source>
</evidence>
<evidence type="ECO:0000256" key="3">
    <source>
        <dbReference type="PROSITE-ProRule" id="PRU00221"/>
    </source>
</evidence>
<dbReference type="WBParaSite" id="ECPE_0000857401-mRNA-1">
    <property type="protein sequence ID" value="ECPE_0000857401-mRNA-1"/>
    <property type="gene ID" value="ECPE_0000857401"/>
</dbReference>
<name>A0A183ANL3_9TREM</name>
<protein>
    <submittedName>
        <fullName evidence="7">WD_REPEATS_REGION domain-containing protein</fullName>
    </submittedName>
</protein>
<proteinExistence type="predicted"/>
<keyword evidence="6" id="KW-1185">Reference proteome</keyword>
<dbReference type="AlphaFoldDB" id="A0A183ANL3"/>
<reference evidence="5 6" key="2">
    <citation type="submission" date="2018-11" db="EMBL/GenBank/DDBJ databases">
        <authorList>
            <consortium name="Pathogen Informatics"/>
        </authorList>
    </citation>
    <scope>NUCLEOTIDE SEQUENCE [LARGE SCALE GENOMIC DNA]</scope>
    <source>
        <strain evidence="5 6">Egypt</strain>
    </source>
</reference>
<dbReference type="InterPro" id="IPR001680">
    <property type="entry name" value="WD40_rpt"/>
</dbReference>
<evidence type="ECO:0000313" key="6">
    <source>
        <dbReference type="Proteomes" id="UP000272942"/>
    </source>
</evidence>
<accession>A0A183ANL3</accession>
<dbReference type="InterPro" id="IPR036322">
    <property type="entry name" value="WD40_repeat_dom_sf"/>
</dbReference>
<dbReference type="OrthoDB" id="727118at2759"/>
<feature type="repeat" description="WD" evidence="3">
    <location>
        <begin position="193"/>
        <end position="234"/>
    </location>
</feature>
<dbReference type="InterPro" id="IPR051488">
    <property type="entry name" value="WD_repeat_striatin"/>
</dbReference>
<dbReference type="FunFam" id="2.130.10.10:FF:000079">
    <property type="entry name" value="striatin isoform X1"/>
    <property type="match status" value="1"/>
</dbReference>
<dbReference type="Gene3D" id="2.130.10.10">
    <property type="entry name" value="YVTN repeat-like/Quinoprotein amine dehydrogenase"/>
    <property type="match status" value="2"/>
</dbReference>
<evidence type="ECO:0000313" key="5">
    <source>
        <dbReference type="EMBL" id="VDP83751.1"/>
    </source>
</evidence>
<organism evidence="7">
    <name type="scientific">Echinostoma caproni</name>
    <dbReference type="NCBI Taxonomy" id="27848"/>
    <lineage>
        <taxon>Eukaryota</taxon>
        <taxon>Metazoa</taxon>
        <taxon>Spiralia</taxon>
        <taxon>Lophotrochozoa</taxon>
        <taxon>Platyhelminthes</taxon>
        <taxon>Trematoda</taxon>
        <taxon>Digenea</taxon>
        <taxon>Plagiorchiida</taxon>
        <taxon>Echinostomata</taxon>
        <taxon>Echinostomatoidea</taxon>
        <taxon>Echinostomatidae</taxon>
        <taxon>Echinostoma</taxon>
    </lineage>
</organism>
<dbReference type="PANTHER" id="PTHR15653:SF0">
    <property type="entry name" value="CONNECTOR OF KINASE TO AP-1, ISOFORM E"/>
    <property type="match status" value="1"/>
</dbReference>
<dbReference type="SUPFAM" id="SSF50978">
    <property type="entry name" value="WD40 repeat-like"/>
    <property type="match status" value="1"/>
</dbReference>
<dbReference type="InterPro" id="IPR019775">
    <property type="entry name" value="WD40_repeat_CS"/>
</dbReference>
<dbReference type="PROSITE" id="PS00678">
    <property type="entry name" value="WD_REPEATS_1"/>
    <property type="match status" value="1"/>
</dbReference>
<sequence>MPARIRAQRSDLRLLPTRKIGFSGNLDAPAPSQARVALNIRAEAALLDWIPVDSRLYAIKLRGLPKPDGNLLSASSDGTACFWSTTHLADVTHSPGKSITASKVYQLTTSMMAALMTRSVELGSRAPVPTSIRFSPTDRNRFITGFTSGHIGLFDLETSQLITTFHSPPPTKVDAITSSPTTTAEAYPTRSPMTTHPSSLTCLVSHPYHPLVISAHEDSQIRFYDTNSGKCVHSMVAHLDAVTALAIDPQGAYLLSASHDCSIRLWNINKKTCIQEITSHRKKFGEAINAVAFHPTKHYMASAGADALAKVFV</sequence>
<keyword evidence="1 3" id="KW-0853">WD repeat</keyword>
<feature type="repeat" description="WD" evidence="3">
    <location>
        <begin position="235"/>
        <end position="276"/>
    </location>
</feature>
<feature type="region of interest" description="Disordered" evidence="4">
    <location>
        <begin position="172"/>
        <end position="192"/>
    </location>
</feature>
<dbReference type="Pfam" id="PF00400">
    <property type="entry name" value="WD40"/>
    <property type="match status" value="4"/>
</dbReference>
<keyword evidence="2" id="KW-0677">Repeat</keyword>
<reference evidence="7" key="1">
    <citation type="submission" date="2016-06" db="UniProtKB">
        <authorList>
            <consortium name="WormBaseParasite"/>
        </authorList>
    </citation>
    <scope>IDENTIFICATION</scope>
</reference>
<dbReference type="EMBL" id="UZAN01046128">
    <property type="protein sequence ID" value="VDP83751.1"/>
    <property type="molecule type" value="Genomic_DNA"/>
</dbReference>
<evidence type="ECO:0000256" key="1">
    <source>
        <dbReference type="ARBA" id="ARBA00022574"/>
    </source>
</evidence>
<dbReference type="Proteomes" id="UP000272942">
    <property type="component" value="Unassembled WGS sequence"/>
</dbReference>
<dbReference type="PROSITE" id="PS50294">
    <property type="entry name" value="WD_REPEATS_REGION"/>
    <property type="match status" value="1"/>
</dbReference>
<dbReference type="InterPro" id="IPR015943">
    <property type="entry name" value="WD40/YVTN_repeat-like_dom_sf"/>
</dbReference>
<gene>
    <name evidence="5" type="ORF">ECPE_LOCUS8548</name>
</gene>
<dbReference type="SMART" id="SM00320">
    <property type="entry name" value="WD40"/>
    <property type="match status" value="5"/>
</dbReference>
<dbReference type="PROSITE" id="PS50082">
    <property type="entry name" value="WD_REPEATS_2"/>
    <property type="match status" value="2"/>
</dbReference>